<dbReference type="EMBL" id="BMIF01000023">
    <property type="protein sequence ID" value="GGA81874.1"/>
    <property type="molecule type" value="Genomic_DNA"/>
</dbReference>
<accession>A0A916WAP3</accession>
<proteinExistence type="predicted"/>
<sequence length="173" mass="19623">MTSPMLFRYCGEGEFRPASEYWGSKADTAYVVGEVYKLAPCEDRSQASHNHEFAVIADLWANLPERFKHEPWAQSPEHLRKYALIMCRYCDTQTYTCGSNAEAQRWAKNLRPLCEYSVVSVEGTTVYRFIAQSQSKRAMGAKRFQESKTAVLEYIEDLIGLERGASAKTEAAA</sequence>
<evidence type="ECO:0000313" key="2">
    <source>
        <dbReference type="Proteomes" id="UP000636264"/>
    </source>
</evidence>
<organism evidence="1 2">
    <name type="scientific">Nitratireductor aestuarii</name>
    <dbReference type="NCBI Taxonomy" id="1735103"/>
    <lineage>
        <taxon>Bacteria</taxon>
        <taxon>Pseudomonadati</taxon>
        <taxon>Pseudomonadota</taxon>
        <taxon>Alphaproteobacteria</taxon>
        <taxon>Hyphomicrobiales</taxon>
        <taxon>Phyllobacteriaceae</taxon>
        <taxon>Nitratireductor</taxon>
    </lineage>
</organism>
<dbReference type="Proteomes" id="UP000636264">
    <property type="component" value="Unassembled WGS sequence"/>
</dbReference>
<dbReference type="AlphaFoldDB" id="A0A916WAP3"/>
<protein>
    <submittedName>
        <fullName evidence="1">Uncharacterized protein</fullName>
    </submittedName>
</protein>
<reference evidence="1" key="1">
    <citation type="journal article" date="2014" name="Int. J. Syst. Evol. Microbiol.">
        <title>Complete genome sequence of Corynebacterium casei LMG S-19264T (=DSM 44701T), isolated from a smear-ripened cheese.</title>
        <authorList>
            <consortium name="US DOE Joint Genome Institute (JGI-PGF)"/>
            <person name="Walter F."/>
            <person name="Albersmeier A."/>
            <person name="Kalinowski J."/>
            <person name="Ruckert C."/>
        </authorList>
    </citation>
    <scope>NUCLEOTIDE SEQUENCE</scope>
    <source>
        <strain evidence="1">CGMCC 1.15320</strain>
    </source>
</reference>
<comment type="caution">
    <text evidence="1">The sequence shown here is derived from an EMBL/GenBank/DDBJ whole genome shotgun (WGS) entry which is preliminary data.</text>
</comment>
<evidence type="ECO:0000313" key="1">
    <source>
        <dbReference type="EMBL" id="GGA81874.1"/>
    </source>
</evidence>
<reference evidence="1" key="2">
    <citation type="submission" date="2020-09" db="EMBL/GenBank/DDBJ databases">
        <authorList>
            <person name="Sun Q."/>
            <person name="Zhou Y."/>
        </authorList>
    </citation>
    <scope>NUCLEOTIDE SEQUENCE</scope>
    <source>
        <strain evidence="1">CGMCC 1.15320</strain>
    </source>
</reference>
<gene>
    <name evidence="1" type="ORF">GCM10011385_40130</name>
</gene>
<keyword evidence="2" id="KW-1185">Reference proteome</keyword>
<name>A0A916WAP3_9HYPH</name>